<reference evidence="5 6" key="1">
    <citation type="submission" date="2023-04" db="EMBL/GenBank/DDBJ databases">
        <title>Genome sequence of Halobacillus naozhouensis KACC 21980.</title>
        <authorList>
            <person name="Kim S."/>
            <person name="Heo J."/>
            <person name="Kwon S.-W."/>
        </authorList>
    </citation>
    <scope>NUCLEOTIDE SEQUENCE [LARGE SCALE GENOMIC DNA]</scope>
    <source>
        <strain evidence="5 6">KCTC 13234</strain>
    </source>
</reference>
<dbReference type="PANTHER" id="PTHR43537">
    <property type="entry name" value="TRANSCRIPTIONAL REGULATOR, GNTR FAMILY"/>
    <property type="match status" value="1"/>
</dbReference>
<evidence type="ECO:0000256" key="3">
    <source>
        <dbReference type="ARBA" id="ARBA00023163"/>
    </source>
</evidence>
<dbReference type="Proteomes" id="UP001221597">
    <property type="component" value="Chromosome"/>
</dbReference>
<organism evidence="5 6">
    <name type="scientific">Halobacillus naozhouensis</name>
    <dbReference type="NCBI Taxonomy" id="554880"/>
    <lineage>
        <taxon>Bacteria</taxon>
        <taxon>Bacillati</taxon>
        <taxon>Bacillota</taxon>
        <taxon>Bacilli</taxon>
        <taxon>Bacillales</taxon>
        <taxon>Bacillaceae</taxon>
        <taxon>Halobacillus</taxon>
    </lineage>
</organism>
<dbReference type="InterPro" id="IPR011711">
    <property type="entry name" value="GntR_C"/>
</dbReference>
<name>A0ABY8J087_9BACI</name>
<dbReference type="SMART" id="SM00345">
    <property type="entry name" value="HTH_GNTR"/>
    <property type="match status" value="1"/>
</dbReference>
<dbReference type="PRINTS" id="PR00035">
    <property type="entry name" value="HTHGNTR"/>
</dbReference>
<dbReference type="InterPro" id="IPR008920">
    <property type="entry name" value="TF_FadR/GntR_C"/>
</dbReference>
<feature type="domain" description="HTH gntR-type" evidence="4">
    <location>
        <begin position="1"/>
        <end position="64"/>
    </location>
</feature>
<keyword evidence="1" id="KW-0805">Transcription regulation</keyword>
<dbReference type="SUPFAM" id="SSF48008">
    <property type="entry name" value="GntR ligand-binding domain-like"/>
    <property type="match status" value="1"/>
</dbReference>
<dbReference type="InterPro" id="IPR036390">
    <property type="entry name" value="WH_DNA-bd_sf"/>
</dbReference>
<dbReference type="PANTHER" id="PTHR43537:SF5">
    <property type="entry name" value="UXU OPERON TRANSCRIPTIONAL REGULATOR"/>
    <property type="match status" value="1"/>
</dbReference>
<dbReference type="Pfam" id="PF00392">
    <property type="entry name" value="GntR"/>
    <property type="match status" value="1"/>
</dbReference>
<gene>
    <name evidence="5" type="ORF">P9989_04990</name>
</gene>
<keyword evidence="3" id="KW-0804">Transcription</keyword>
<proteinExistence type="predicted"/>
<dbReference type="InterPro" id="IPR036388">
    <property type="entry name" value="WH-like_DNA-bd_sf"/>
</dbReference>
<evidence type="ECO:0000256" key="2">
    <source>
        <dbReference type="ARBA" id="ARBA00023125"/>
    </source>
</evidence>
<keyword evidence="2" id="KW-0238">DNA-binding</keyword>
<dbReference type="Pfam" id="PF07729">
    <property type="entry name" value="FCD"/>
    <property type="match status" value="1"/>
</dbReference>
<dbReference type="EMBL" id="CP121671">
    <property type="protein sequence ID" value="WFT75745.1"/>
    <property type="molecule type" value="Genomic_DNA"/>
</dbReference>
<dbReference type="InterPro" id="IPR000524">
    <property type="entry name" value="Tscrpt_reg_HTH_GntR"/>
</dbReference>
<dbReference type="Gene3D" id="1.10.10.10">
    <property type="entry name" value="Winged helix-like DNA-binding domain superfamily/Winged helix DNA-binding domain"/>
    <property type="match status" value="1"/>
</dbReference>
<protein>
    <submittedName>
        <fullName evidence="5">FadR/GntR family transcriptional regulator</fullName>
    </submittedName>
</protein>
<evidence type="ECO:0000313" key="6">
    <source>
        <dbReference type="Proteomes" id="UP001221597"/>
    </source>
</evidence>
<evidence type="ECO:0000313" key="5">
    <source>
        <dbReference type="EMBL" id="WFT75745.1"/>
    </source>
</evidence>
<dbReference type="SMART" id="SM00895">
    <property type="entry name" value="FCD"/>
    <property type="match status" value="1"/>
</dbReference>
<evidence type="ECO:0000256" key="1">
    <source>
        <dbReference type="ARBA" id="ARBA00023015"/>
    </source>
</evidence>
<keyword evidence="6" id="KW-1185">Reference proteome</keyword>
<dbReference type="RefSeq" id="WP_283077709.1">
    <property type="nucleotide sequence ID" value="NZ_CP121671.1"/>
</dbReference>
<dbReference type="PROSITE" id="PS50949">
    <property type="entry name" value="HTH_GNTR"/>
    <property type="match status" value="1"/>
</dbReference>
<dbReference type="CDD" id="cd07377">
    <property type="entry name" value="WHTH_GntR"/>
    <property type="match status" value="1"/>
</dbReference>
<sequence>MIVEQIKNCIKRGEVLPGEKMPSERTLASRLSVSRTSVKEAYSVLESSGIVEIRQGSGVYLLINNVEDIMNKLQALIRGQSANMIDLMELRQALEVDIAYYAAYRRGQQDIVKLEQSYLQLEQAVFTNRLAAEEDLAFHMNIAKVARNYLLAQVMNMVSDQVLIGLEDSRARSLDVPGQSEQILQEHRAIYQSIKDGHPSSASAAMRKHLENVKQRYL</sequence>
<accession>A0ABY8J087</accession>
<dbReference type="SUPFAM" id="SSF46785">
    <property type="entry name" value="Winged helix' DNA-binding domain"/>
    <property type="match status" value="1"/>
</dbReference>
<evidence type="ECO:0000259" key="4">
    <source>
        <dbReference type="PROSITE" id="PS50949"/>
    </source>
</evidence>
<dbReference type="Gene3D" id="1.20.120.530">
    <property type="entry name" value="GntR ligand-binding domain-like"/>
    <property type="match status" value="1"/>
</dbReference>